<proteinExistence type="predicted"/>
<protein>
    <submittedName>
        <fullName evidence="1">Uncharacterized protein</fullName>
    </submittedName>
</protein>
<evidence type="ECO:0000313" key="1">
    <source>
        <dbReference type="EMBL" id="RPB27581.1"/>
    </source>
</evidence>
<sequence>MIVAYISPCSSPFTFFKPRQEYQSFLAQIEIAKFQPSNRLLNCLESSMMACGYFIFSIISEQVIFSSFFIGFCSWDWPISSDLL</sequence>
<organism evidence="1 2">
    <name type="scientific">Terfezia boudieri ATCC MYA-4762</name>
    <dbReference type="NCBI Taxonomy" id="1051890"/>
    <lineage>
        <taxon>Eukaryota</taxon>
        <taxon>Fungi</taxon>
        <taxon>Dikarya</taxon>
        <taxon>Ascomycota</taxon>
        <taxon>Pezizomycotina</taxon>
        <taxon>Pezizomycetes</taxon>
        <taxon>Pezizales</taxon>
        <taxon>Pezizaceae</taxon>
        <taxon>Terfezia</taxon>
    </lineage>
</organism>
<name>A0A3N4M3Q5_9PEZI</name>
<accession>A0A3N4M3Q5</accession>
<dbReference type="Proteomes" id="UP000267821">
    <property type="component" value="Unassembled WGS sequence"/>
</dbReference>
<dbReference type="InParanoid" id="A0A3N4M3Q5"/>
<evidence type="ECO:0000313" key="2">
    <source>
        <dbReference type="Proteomes" id="UP000267821"/>
    </source>
</evidence>
<keyword evidence="2" id="KW-1185">Reference proteome</keyword>
<gene>
    <name evidence="1" type="ORF">L211DRAFT_555960</name>
</gene>
<reference evidence="1 2" key="1">
    <citation type="journal article" date="2018" name="Nat. Ecol. Evol.">
        <title>Pezizomycetes genomes reveal the molecular basis of ectomycorrhizal truffle lifestyle.</title>
        <authorList>
            <person name="Murat C."/>
            <person name="Payen T."/>
            <person name="Noel B."/>
            <person name="Kuo A."/>
            <person name="Morin E."/>
            <person name="Chen J."/>
            <person name="Kohler A."/>
            <person name="Krizsan K."/>
            <person name="Balestrini R."/>
            <person name="Da Silva C."/>
            <person name="Montanini B."/>
            <person name="Hainaut M."/>
            <person name="Levati E."/>
            <person name="Barry K.W."/>
            <person name="Belfiori B."/>
            <person name="Cichocki N."/>
            <person name="Clum A."/>
            <person name="Dockter R.B."/>
            <person name="Fauchery L."/>
            <person name="Guy J."/>
            <person name="Iotti M."/>
            <person name="Le Tacon F."/>
            <person name="Lindquist E.A."/>
            <person name="Lipzen A."/>
            <person name="Malagnac F."/>
            <person name="Mello A."/>
            <person name="Molinier V."/>
            <person name="Miyauchi S."/>
            <person name="Poulain J."/>
            <person name="Riccioni C."/>
            <person name="Rubini A."/>
            <person name="Sitrit Y."/>
            <person name="Splivallo R."/>
            <person name="Traeger S."/>
            <person name="Wang M."/>
            <person name="Zifcakova L."/>
            <person name="Wipf D."/>
            <person name="Zambonelli A."/>
            <person name="Paolocci F."/>
            <person name="Nowrousian M."/>
            <person name="Ottonello S."/>
            <person name="Baldrian P."/>
            <person name="Spatafora J.W."/>
            <person name="Henrissat B."/>
            <person name="Nagy L.G."/>
            <person name="Aury J.M."/>
            <person name="Wincker P."/>
            <person name="Grigoriev I.V."/>
            <person name="Bonfante P."/>
            <person name="Martin F.M."/>
        </authorList>
    </citation>
    <scope>NUCLEOTIDE SEQUENCE [LARGE SCALE GENOMIC DNA]</scope>
    <source>
        <strain evidence="1 2">ATCC MYA-4762</strain>
    </source>
</reference>
<dbReference type="AlphaFoldDB" id="A0A3N4M3Q5"/>
<dbReference type="EMBL" id="ML121531">
    <property type="protein sequence ID" value="RPB27581.1"/>
    <property type="molecule type" value="Genomic_DNA"/>
</dbReference>